<keyword evidence="3" id="KW-1185">Reference proteome</keyword>
<dbReference type="InterPro" id="IPR032675">
    <property type="entry name" value="LRR_dom_sf"/>
</dbReference>
<dbReference type="Proteomes" id="UP000434957">
    <property type="component" value="Unassembled WGS sequence"/>
</dbReference>
<evidence type="ECO:0000256" key="1">
    <source>
        <dbReference type="SAM" id="Phobius"/>
    </source>
</evidence>
<dbReference type="EMBL" id="QXFT01001354">
    <property type="protein sequence ID" value="KAE9320983.1"/>
    <property type="molecule type" value="Genomic_DNA"/>
</dbReference>
<sequence>MSSTTILQQKSTIPRQREPSLTLELSPVWYAAAWVSIVPFHAACGTYLFCVAMTYRYLTNITMTFYVSIWSLKGTENYRFYGIMFGIVGAMHSVRVLDIFVMSIRGRQLKLRSETSMIRTLMSNPMISKRLSRAGNNEEKYSQSGCQPKPRLVSRVTRSLGQMWRSVFSRRGFLGVESAHFSTVFAFQELLVAGSQTYQSYLASNLLPRPELNVIMVALLATNCWTTAGIQIFLRKSPEVGQVFTFTYDAMIGFGMVTIVPLLIFVPYAQEFNLKSKVFKNSNFIYEPVPFVSMALENRLMFAAGLFDFTTKIIPHLSIMLSLVTVSELLGHGDVKVIPGSGGPSIESMAVQPRVSSSNIDKPTPTETPDQWKGLHALLRWKHAIPVAVFSLWGAIVLLLHVLAVQRTANYDLLGCRAMTRPWFSNGKTPCASLVYDCHVQNTLTPDHTTFEKLDPAVLATLSIVHCPGLEMPPSFQHLKSLVVLHIYNSTIVSWDVESSISATAHKRLLWVVVGRSQMAEVPQGVLQPLPATVIGVQFSHSNIKTLPNDLNLRWHPLIALSFEYGELVDVPLQMFLSPTHLMSLAGNEIETIPALAKLPAGVIIQGLELSANPLKELPSTLTEPTALILSLNVEHTSLTNMPEWVKTNTRVVWAYGTPFCAAPMADPTLAGRVMCFKQPATQAFLFPMFLHDALYAYEK</sequence>
<feature type="transmembrane region" description="Helical" evidence="1">
    <location>
        <begin position="214"/>
        <end position="234"/>
    </location>
</feature>
<proteinExistence type="predicted"/>
<gene>
    <name evidence="2" type="ORF">PR003_g17574</name>
</gene>
<protein>
    <submittedName>
        <fullName evidence="2">Uncharacterized protein</fullName>
    </submittedName>
</protein>
<organism evidence="2 3">
    <name type="scientific">Phytophthora rubi</name>
    <dbReference type="NCBI Taxonomy" id="129364"/>
    <lineage>
        <taxon>Eukaryota</taxon>
        <taxon>Sar</taxon>
        <taxon>Stramenopiles</taxon>
        <taxon>Oomycota</taxon>
        <taxon>Peronosporomycetes</taxon>
        <taxon>Peronosporales</taxon>
        <taxon>Peronosporaceae</taxon>
        <taxon>Phytophthora</taxon>
    </lineage>
</organism>
<feature type="transmembrane region" description="Helical" evidence="1">
    <location>
        <begin position="383"/>
        <end position="404"/>
    </location>
</feature>
<keyword evidence="1" id="KW-0812">Transmembrane</keyword>
<keyword evidence="1" id="KW-0472">Membrane</keyword>
<dbReference type="SUPFAM" id="SSF52058">
    <property type="entry name" value="L domain-like"/>
    <property type="match status" value="1"/>
</dbReference>
<feature type="transmembrane region" description="Helical" evidence="1">
    <location>
        <begin position="80"/>
        <end position="102"/>
    </location>
</feature>
<dbReference type="Gene3D" id="3.80.10.10">
    <property type="entry name" value="Ribonuclease Inhibitor"/>
    <property type="match status" value="1"/>
</dbReference>
<name>A0A6A4E753_9STRA</name>
<dbReference type="AlphaFoldDB" id="A0A6A4E753"/>
<feature type="transmembrane region" description="Helical" evidence="1">
    <location>
        <begin position="57"/>
        <end position="74"/>
    </location>
</feature>
<comment type="caution">
    <text evidence="2">The sequence shown here is derived from an EMBL/GenBank/DDBJ whole genome shotgun (WGS) entry which is preliminary data.</text>
</comment>
<keyword evidence="1" id="KW-1133">Transmembrane helix</keyword>
<feature type="transmembrane region" description="Helical" evidence="1">
    <location>
        <begin position="246"/>
        <end position="269"/>
    </location>
</feature>
<accession>A0A6A4E753</accession>
<evidence type="ECO:0000313" key="2">
    <source>
        <dbReference type="EMBL" id="KAE9320983.1"/>
    </source>
</evidence>
<evidence type="ECO:0000313" key="3">
    <source>
        <dbReference type="Proteomes" id="UP000434957"/>
    </source>
</evidence>
<reference evidence="2 3" key="1">
    <citation type="submission" date="2018-08" db="EMBL/GenBank/DDBJ databases">
        <title>Genomic investigation of the strawberry pathogen Phytophthora fragariae indicates pathogenicity is determined by transcriptional variation in three key races.</title>
        <authorList>
            <person name="Adams T.M."/>
            <person name="Armitage A.D."/>
            <person name="Sobczyk M.K."/>
            <person name="Bates H.J."/>
            <person name="Dunwell J.M."/>
            <person name="Nellist C.F."/>
            <person name="Harrison R.J."/>
        </authorList>
    </citation>
    <scope>NUCLEOTIDE SEQUENCE [LARGE SCALE GENOMIC DNA]</scope>
    <source>
        <strain evidence="2 3">SCRP333</strain>
    </source>
</reference>